<evidence type="ECO:0000313" key="3">
    <source>
        <dbReference type="Proteomes" id="UP001176961"/>
    </source>
</evidence>
<keyword evidence="3" id="KW-1185">Reference proteome</keyword>
<dbReference type="EMBL" id="CATQJL010000001">
    <property type="protein sequence ID" value="CAJ0589324.1"/>
    <property type="molecule type" value="Genomic_DNA"/>
</dbReference>
<feature type="chain" id="PRO_5041457518" evidence="1">
    <location>
        <begin position="22"/>
        <end position="86"/>
    </location>
</feature>
<keyword evidence="1" id="KW-0732">Signal</keyword>
<organism evidence="2 3">
    <name type="scientific">Cylicocyclus nassatus</name>
    <name type="common">Nematode worm</name>
    <dbReference type="NCBI Taxonomy" id="53992"/>
    <lineage>
        <taxon>Eukaryota</taxon>
        <taxon>Metazoa</taxon>
        <taxon>Ecdysozoa</taxon>
        <taxon>Nematoda</taxon>
        <taxon>Chromadorea</taxon>
        <taxon>Rhabditida</taxon>
        <taxon>Rhabditina</taxon>
        <taxon>Rhabditomorpha</taxon>
        <taxon>Strongyloidea</taxon>
        <taxon>Strongylidae</taxon>
        <taxon>Cylicocyclus</taxon>
    </lineage>
</organism>
<evidence type="ECO:0000313" key="2">
    <source>
        <dbReference type="EMBL" id="CAJ0589324.1"/>
    </source>
</evidence>
<gene>
    <name evidence="2" type="ORF">CYNAS_LOCUS1307</name>
</gene>
<reference evidence="2" key="1">
    <citation type="submission" date="2023-07" db="EMBL/GenBank/DDBJ databases">
        <authorList>
            <consortium name="CYATHOMIX"/>
        </authorList>
    </citation>
    <scope>NUCLEOTIDE SEQUENCE</scope>
    <source>
        <strain evidence="2">N/A</strain>
    </source>
</reference>
<protein>
    <submittedName>
        <fullName evidence="2">Uncharacterized protein</fullName>
    </submittedName>
</protein>
<dbReference type="AlphaFoldDB" id="A0AA36DMU5"/>
<sequence length="86" mass="9937">MSRKLFFVLVMLVCAVPENYGYRYDSVIAKRCLYACKKICPKGSIITKNGVLYFLDRNCMDCFYACAMEKERKKSSTPNSVQEMSH</sequence>
<proteinExistence type="predicted"/>
<evidence type="ECO:0000256" key="1">
    <source>
        <dbReference type="SAM" id="SignalP"/>
    </source>
</evidence>
<comment type="caution">
    <text evidence="2">The sequence shown here is derived from an EMBL/GenBank/DDBJ whole genome shotgun (WGS) entry which is preliminary data.</text>
</comment>
<feature type="signal peptide" evidence="1">
    <location>
        <begin position="1"/>
        <end position="21"/>
    </location>
</feature>
<dbReference type="Proteomes" id="UP001176961">
    <property type="component" value="Unassembled WGS sequence"/>
</dbReference>
<name>A0AA36DMU5_CYLNA</name>
<accession>A0AA36DMU5</accession>